<keyword evidence="1" id="KW-0547">Nucleotide-binding</keyword>
<accession>A0A8H3X6S8</accession>
<dbReference type="EMBL" id="WTPW01001614">
    <property type="protein sequence ID" value="KAF0425712.1"/>
    <property type="molecule type" value="Genomic_DNA"/>
</dbReference>
<gene>
    <name evidence="1" type="ORF">F8M41_006286</name>
</gene>
<keyword evidence="1" id="KW-0067">ATP-binding</keyword>
<sequence length="218" mass="25037">MSTVPAKLNEEKRKKIFTIPKFLNFIRKRASNTNENSNPPETVESLHKYETRPGQAQKFLDSVGKNFRWPASMKDCIRFTDSWVLVYKQEVKKYGTSEYTSKELEDLEQEMLGAIYLPVDKLHLDNLMKSLPAKTVSAQRVNREHMLYKSVIDSGAAETTLPYHVHNTLGRIGWRNLGEDANGYGYPARAFYASSIFEVALGDNNGWSKWVRINTLRV</sequence>
<dbReference type="OrthoDB" id="2390964at2759"/>
<comment type="caution">
    <text evidence="1">The sequence shown here is derived from an EMBL/GenBank/DDBJ whole genome shotgun (WGS) entry which is preliminary data.</text>
</comment>
<dbReference type="Proteomes" id="UP000439903">
    <property type="component" value="Unassembled WGS sequence"/>
</dbReference>
<protein>
    <submittedName>
        <fullName evidence="1">ATP dependent DNA helicase</fullName>
    </submittedName>
</protein>
<keyword evidence="1" id="KW-0378">Hydrolase</keyword>
<evidence type="ECO:0000313" key="1">
    <source>
        <dbReference type="EMBL" id="KAF0425712.1"/>
    </source>
</evidence>
<name>A0A8H3X6S8_GIGMA</name>
<keyword evidence="2" id="KW-1185">Reference proteome</keyword>
<reference evidence="1 2" key="1">
    <citation type="journal article" date="2019" name="Environ. Microbiol.">
        <title>At the nexus of three kingdoms: the genome of the mycorrhizal fungus Gigaspora margarita provides insights into plant, endobacterial and fungal interactions.</title>
        <authorList>
            <person name="Venice F."/>
            <person name="Ghignone S."/>
            <person name="Salvioli di Fossalunga A."/>
            <person name="Amselem J."/>
            <person name="Novero M."/>
            <person name="Xianan X."/>
            <person name="Sedzielewska Toro K."/>
            <person name="Morin E."/>
            <person name="Lipzen A."/>
            <person name="Grigoriev I.V."/>
            <person name="Henrissat B."/>
            <person name="Martin F.M."/>
            <person name="Bonfante P."/>
        </authorList>
    </citation>
    <scope>NUCLEOTIDE SEQUENCE [LARGE SCALE GENOMIC DNA]</scope>
    <source>
        <strain evidence="1 2">BEG34</strain>
    </source>
</reference>
<dbReference type="AlphaFoldDB" id="A0A8H3X6S8"/>
<evidence type="ECO:0000313" key="2">
    <source>
        <dbReference type="Proteomes" id="UP000439903"/>
    </source>
</evidence>
<keyword evidence="1" id="KW-0347">Helicase</keyword>
<dbReference type="GO" id="GO:0004386">
    <property type="term" value="F:helicase activity"/>
    <property type="evidence" value="ECO:0007669"/>
    <property type="project" value="UniProtKB-KW"/>
</dbReference>
<organism evidence="1 2">
    <name type="scientific">Gigaspora margarita</name>
    <dbReference type="NCBI Taxonomy" id="4874"/>
    <lineage>
        <taxon>Eukaryota</taxon>
        <taxon>Fungi</taxon>
        <taxon>Fungi incertae sedis</taxon>
        <taxon>Mucoromycota</taxon>
        <taxon>Glomeromycotina</taxon>
        <taxon>Glomeromycetes</taxon>
        <taxon>Diversisporales</taxon>
        <taxon>Gigasporaceae</taxon>
        <taxon>Gigaspora</taxon>
    </lineage>
</organism>
<proteinExistence type="predicted"/>